<keyword evidence="5" id="KW-0862">Zinc</keyword>
<sequence length="852" mass="90330">MRLPQALLGAAVAAALLTVPQNVSMAEPAQPPPPAVRDFGNGPERNEVAAGLPEQAAAARAAAQGEERSSGIPHDRGYPRRTKLPPPQENPADAAIKLGLVPYHGIAPKLNELQWRSDRVSAEIIGRSAGGHDLYLVTVTAPESAAQAREQARLRERIENDPAAAARDRGLAKKYKAPLYVNANIHGNEWEGTDAALRTIEELATSRDPAITALLKRTRLYFNVTANPDGRIANSRQNAAGFDLNRDFVTASQPEVRAMRQVMMDAQPVAMIDLHGYVNGTLIEPTTPPHGANYEYDLFITNTYANGLGMEAAVNGLGYTPEKDGVQPAQIPFRDSAEGWDDWPPIFTPQYAPFHGAVAAHTVEIPLRVNNADYANLPVEELRRRSAINTDVAAAAIRATYRFVQDRHDRLIADQIEVFRRGTAGEPARTVPLGIVPGFGPEDVYTTTFPRAYAIPAGTPAAARLVDHLIANDVRVERAKTAFRQGGKTYPAGTYVVDMRQPKRGLANVMLEPGEDISPRVDAMYDISGWSHALLWGAQVEPLTSLRAHTTPVKVAAPTGSVPRTSGPLALKVADAQDVRALNDLLAQGVAVRWDGGAAVIPSSARQAARVVADRYGVAFTPAREPGGVPLAQVRVAAAASADELFTLRELGFDVTPVSTALLNQGFDWSGTDVLWVSSGLSHAALTPQARADLEAFLGSGGVITRGRTGAAFNTAAGLLTATTVEGRSDANGVVRTVADGGQVGGAATGHAFVYSPLWFTGLGPEVAVEQSYAADGPLVSGHWRATAAGAGGPESARGQAAVISGRDERGAAVVMFGTEPLFRNHPKGLFPQVARALYWASSVTGAAVTTP</sequence>
<feature type="compositionally biased region" description="Basic and acidic residues" evidence="8">
    <location>
        <begin position="65"/>
        <end position="78"/>
    </location>
</feature>
<dbReference type="RefSeq" id="WP_379484874.1">
    <property type="nucleotide sequence ID" value="NZ_JBHMCF010000046.1"/>
</dbReference>
<evidence type="ECO:0000313" key="11">
    <source>
        <dbReference type="EMBL" id="MFB9475863.1"/>
    </source>
</evidence>
<evidence type="ECO:0000256" key="9">
    <source>
        <dbReference type="SAM" id="SignalP"/>
    </source>
</evidence>
<feature type="signal peptide" evidence="9">
    <location>
        <begin position="1"/>
        <end position="25"/>
    </location>
</feature>
<keyword evidence="4" id="KW-0378">Hydrolase</keyword>
<gene>
    <name evidence="11" type="ORF">ACFFR3_40770</name>
</gene>
<evidence type="ECO:0000256" key="6">
    <source>
        <dbReference type="ARBA" id="ARBA00023049"/>
    </source>
</evidence>
<evidence type="ECO:0000256" key="2">
    <source>
        <dbReference type="ARBA" id="ARBA00005988"/>
    </source>
</evidence>
<dbReference type="PANTHER" id="PTHR11705">
    <property type="entry name" value="PROTEASE FAMILY M14 CARBOXYPEPTIDASE A,B"/>
    <property type="match status" value="1"/>
</dbReference>
<feature type="active site" description="Proton donor/acceptor" evidence="7">
    <location>
        <position position="364"/>
    </location>
</feature>
<dbReference type="Proteomes" id="UP001589568">
    <property type="component" value="Unassembled WGS sequence"/>
</dbReference>
<evidence type="ECO:0000259" key="10">
    <source>
        <dbReference type="PROSITE" id="PS52035"/>
    </source>
</evidence>
<evidence type="ECO:0000256" key="1">
    <source>
        <dbReference type="ARBA" id="ARBA00001947"/>
    </source>
</evidence>
<feature type="chain" id="PRO_5047419774" evidence="9">
    <location>
        <begin position="26"/>
        <end position="852"/>
    </location>
</feature>
<dbReference type="PROSITE" id="PS52035">
    <property type="entry name" value="PEPTIDASE_M14"/>
    <property type="match status" value="1"/>
</dbReference>
<dbReference type="Pfam" id="PF00246">
    <property type="entry name" value="Peptidase_M14"/>
    <property type="match status" value="1"/>
</dbReference>
<keyword evidence="11" id="KW-0121">Carboxypeptidase</keyword>
<feature type="region of interest" description="Disordered" evidence="8">
    <location>
        <begin position="25"/>
        <end position="47"/>
    </location>
</feature>
<reference evidence="11 12" key="1">
    <citation type="submission" date="2024-09" db="EMBL/GenBank/DDBJ databases">
        <authorList>
            <person name="Sun Q."/>
            <person name="Mori K."/>
        </authorList>
    </citation>
    <scope>NUCLEOTIDE SEQUENCE [LARGE SCALE GENOMIC DNA]</scope>
    <source>
        <strain evidence="11 12">JCM 3324</strain>
    </source>
</reference>
<feature type="domain" description="Peptidase M14" evidence="10">
    <location>
        <begin position="99"/>
        <end position="400"/>
    </location>
</feature>
<evidence type="ECO:0000256" key="8">
    <source>
        <dbReference type="SAM" id="MobiDB-lite"/>
    </source>
</evidence>
<dbReference type="InterPro" id="IPR000834">
    <property type="entry name" value="Peptidase_M14"/>
</dbReference>
<comment type="similarity">
    <text evidence="2 7">Belongs to the peptidase M14 family.</text>
</comment>
<dbReference type="GO" id="GO:0004180">
    <property type="term" value="F:carboxypeptidase activity"/>
    <property type="evidence" value="ECO:0007669"/>
    <property type="project" value="UniProtKB-KW"/>
</dbReference>
<accession>A0ABV5NZW5</accession>
<evidence type="ECO:0000256" key="3">
    <source>
        <dbReference type="ARBA" id="ARBA00022670"/>
    </source>
</evidence>
<feature type="region of interest" description="Disordered" evidence="8">
    <location>
        <begin position="59"/>
        <end position="92"/>
    </location>
</feature>
<keyword evidence="12" id="KW-1185">Reference proteome</keyword>
<keyword evidence="3" id="KW-0645">Protease</keyword>
<keyword evidence="9" id="KW-0732">Signal</keyword>
<name>A0ABV5NZW5_9ACTN</name>
<protein>
    <submittedName>
        <fullName evidence="11">M14 family zinc carboxypeptidase</fullName>
    </submittedName>
</protein>
<evidence type="ECO:0000313" key="12">
    <source>
        <dbReference type="Proteomes" id="UP001589568"/>
    </source>
</evidence>
<organism evidence="11 12">
    <name type="scientific">Nonomuraea salmonea</name>
    <dbReference type="NCBI Taxonomy" id="46181"/>
    <lineage>
        <taxon>Bacteria</taxon>
        <taxon>Bacillati</taxon>
        <taxon>Actinomycetota</taxon>
        <taxon>Actinomycetes</taxon>
        <taxon>Streptosporangiales</taxon>
        <taxon>Streptosporangiaceae</taxon>
        <taxon>Nonomuraea</taxon>
    </lineage>
</organism>
<evidence type="ECO:0000256" key="5">
    <source>
        <dbReference type="ARBA" id="ARBA00022833"/>
    </source>
</evidence>
<dbReference type="Gene3D" id="3.40.630.10">
    <property type="entry name" value="Zn peptidases"/>
    <property type="match status" value="1"/>
</dbReference>
<proteinExistence type="inferred from homology"/>
<keyword evidence="6" id="KW-0482">Metalloprotease</keyword>
<dbReference type="SUPFAM" id="SSF53187">
    <property type="entry name" value="Zn-dependent exopeptidases"/>
    <property type="match status" value="1"/>
</dbReference>
<comment type="cofactor">
    <cofactor evidence="1">
        <name>Zn(2+)</name>
        <dbReference type="ChEBI" id="CHEBI:29105"/>
    </cofactor>
</comment>
<evidence type="ECO:0000256" key="7">
    <source>
        <dbReference type="PROSITE-ProRule" id="PRU01379"/>
    </source>
</evidence>
<dbReference type="SMART" id="SM00631">
    <property type="entry name" value="Zn_pept"/>
    <property type="match status" value="1"/>
</dbReference>
<comment type="caution">
    <text evidence="11">The sequence shown here is derived from an EMBL/GenBank/DDBJ whole genome shotgun (WGS) entry which is preliminary data.</text>
</comment>
<dbReference type="EMBL" id="JBHMCF010000046">
    <property type="protein sequence ID" value="MFB9475863.1"/>
    <property type="molecule type" value="Genomic_DNA"/>
</dbReference>
<evidence type="ECO:0000256" key="4">
    <source>
        <dbReference type="ARBA" id="ARBA00022801"/>
    </source>
</evidence>
<dbReference type="PANTHER" id="PTHR11705:SF143">
    <property type="entry name" value="SLL0236 PROTEIN"/>
    <property type="match status" value="1"/>
</dbReference>